<organism evidence="2 3">
    <name type="scientific">Zostera marina</name>
    <name type="common">Eelgrass</name>
    <dbReference type="NCBI Taxonomy" id="29655"/>
    <lineage>
        <taxon>Eukaryota</taxon>
        <taxon>Viridiplantae</taxon>
        <taxon>Streptophyta</taxon>
        <taxon>Embryophyta</taxon>
        <taxon>Tracheophyta</taxon>
        <taxon>Spermatophyta</taxon>
        <taxon>Magnoliopsida</taxon>
        <taxon>Liliopsida</taxon>
        <taxon>Zosteraceae</taxon>
        <taxon>Zostera</taxon>
    </lineage>
</organism>
<evidence type="ECO:0000313" key="2">
    <source>
        <dbReference type="EMBL" id="KMZ65824.1"/>
    </source>
</evidence>
<feature type="region of interest" description="Disordered" evidence="1">
    <location>
        <begin position="34"/>
        <end position="59"/>
    </location>
</feature>
<dbReference type="AlphaFoldDB" id="A0A0K9PA27"/>
<accession>A0A0K9PA27</accession>
<dbReference type="STRING" id="29655.A0A0K9PA27"/>
<dbReference type="OrthoDB" id="1919613at2759"/>
<sequence length="358" mass="41713">MHSLCRHFTRTISSFGRSFPNAVFFESIPSSRLFSSRGGTRGGSSTDEENTDSFSSTKRGVRRIENANGVFPDLGWENGSEADSFSSWSTGLTKDHFGGSIVGRKKDEGSGLENEIKKENRKARIFVNSWEDRWNDTCCLLKHVREPGTRGELLKEEEKKEMYRLHKLDPVKHDIDRLSKTFRVMRQRVHAILWLKEMEEEEVKRSGKPLDDSIEQLIDACPEFFISHDKEYHVASLPYKPDFKVMPVDWDGKTKDSDEVLYEISIKEDEMLYQEFVQNLNFNKKKIAGEVFHHKYSRRRPEKGWNVTFEKLGPRDKCRSGSAFRFVSLPDGSSRELTELEKMYAKRETPRRRRKILP</sequence>
<evidence type="ECO:0000313" key="3">
    <source>
        <dbReference type="Proteomes" id="UP000036987"/>
    </source>
</evidence>
<dbReference type="OMA" id="DACPEFF"/>
<gene>
    <name evidence="2" type="ORF">ZOSMA_30G01040</name>
</gene>
<protein>
    <submittedName>
        <fullName evidence="2">Mucin-like protein</fullName>
    </submittedName>
</protein>
<name>A0A0K9PA27_ZOSMR</name>
<comment type="caution">
    <text evidence="2">The sequence shown here is derived from an EMBL/GenBank/DDBJ whole genome shotgun (WGS) entry which is preliminary data.</text>
</comment>
<keyword evidence="3" id="KW-1185">Reference proteome</keyword>
<dbReference type="EMBL" id="LFYR01001011">
    <property type="protein sequence ID" value="KMZ65824.1"/>
    <property type="molecule type" value="Genomic_DNA"/>
</dbReference>
<dbReference type="InterPro" id="IPR052851">
    <property type="entry name" value="GCD1_mitochondrial"/>
</dbReference>
<evidence type="ECO:0000256" key="1">
    <source>
        <dbReference type="SAM" id="MobiDB-lite"/>
    </source>
</evidence>
<proteinExistence type="predicted"/>
<dbReference type="PANTHER" id="PTHR35476:SF3">
    <property type="entry name" value="SMALL RIBOSOMAL SUBUNIT PROTEIN MS75"/>
    <property type="match status" value="1"/>
</dbReference>
<dbReference type="Proteomes" id="UP000036987">
    <property type="component" value="Unassembled WGS sequence"/>
</dbReference>
<reference evidence="3" key="1">
    <citation type="journal article" date="2016" name="Nature">
        <title>The genome of the seagrass Zostera marina reveals angiosperm adaptation to the sea.</title>
        <authorList>
            <person name="Olsen J.L."/>
            <person name="Rouze P."/>
            <person name="Verhelst B."/>
            <person name="Lin Y.-C."/>
            <person name="Bayer T."/>
            <person name="Collen J."/>
            <person name="Dattolo E."/>
            <person name="De Paoli E."/>
            <person name="Dittami S."/>
            <person name="Maumus F."/>
            <person name="Michel G."/>
            <person name="Kersting A."/>
            <person name="Lauritano C."/>
            <person name="Lohaus R."/>
            <person name="Toepel M."/>
            <person name="Tonon T."/>
            <person name="Vanneste K."/>
            <person name="Amirebrahimi M."/>
            <person name="Brakel J."/>
            <person name="Bostroem C."/>
            <person name="Chovatia M."/>
            <person name="Grimwood J."/>
            <person name="Jenkins J.W."/>
            <person name="Jueterbock A."/>
            <person name="Mraz A."/>
            <person name="Stam W.T."/>
            <person name="Tice H."/>
            <person name="Bornberg-Bauer E."/>
            <person name="Green P.J."/>
            <person name="Pearson G.A."/>
            <person name="Procaccini G."/>
            <person name="Duarte C.M."/>
            <person name="Schmutz J."/>
            <person name="Reusch T.B.H."/>
            <person name="Van de Peer Y."/>
        </authorList>
    </citation>
    <scope>NUCLEOTIDE SEQUENCE [LARGE SCALE GENOMIC DNA]</scope>
    <source>
        <strain evidence="3">cv. Finnish</strain>
    </source>
</reference>
<dbReference type="PANTHER" id="PTHR35476">
    <property type="entry name" value="MUCIN-LIKE PROTEIN"/>
    <property type="match status" value="1"/>
</dbReference>
<dbReference type="Pfam" id="PF12298">
    <property type="entry name" value="Bot1p"/>
    <property type="match status" value="1"/>
</dbReference>